<feature type="transmembrane region" description="Helical" evidence="8">
    <location>
        <begin position="73"/>
        <end position="91"/>
    </location>
</feature>
<evidence type="ECO:0000256" key="7">
    <source>
        <dbReference type="ARBA" id="ARBA00023136"/>
    </source>
</evidence>
<feature type="transmembrane region" description="Helical" evidence="8">
    <location>
        <begin position="98"/>
        <end position="120"/>
    </location>
</feature>
<dbReference type="EC" id="3.4.22.-" evidence="9"/>
<dbReference type="Proteomes" id="UP000885750">
    <property type="component" value="Unassembled WGS sequence"/>
</dbReference>
<comment type="subcellular location">
    <subcellularLocation>
        <location evidence="1">Cell membrane</location>
        <topology evidence="1">Multi-pass membrane protein</topology>
    </subcellularLocation>
</comment>
<dbReference type="GO" id="GO:0008233">
    <property type="term" value="F:peptidase activity"/>
    <property type="evidence" value="ECO:0007669"/>
    <property type="project" value="UniProtKB-KW"/>
</dbReference>
<dbReference type="AlphaFoldDB" id="A0A7V2T1S5"/>
<dbReference type="InterPro" id="IPR019127">
    <property type="entry name" value="Exosortase"/>
</dbReference>
<evidence type="ECO:0000256" key="3">
    <source>
        <dbReference type="ARBA" id="ARBA00022670"/>
    </source>
</evidence>
<feature type="transmembrane region" description="Helical" evidence="8">
    <location>
        <begin position="132"/>
        <end position="151"/>
    </location>
</feature>
<gene>
    <name evidence="9" type="primary">xrtH</name>
    <name evidence="9" type="ORF">ENJ51_09765</name>
</gene>
<proteinExistence type="predicted"/>
<dbReference type="NCBIfam" id="TIGR04178">
    <property type="entry name" value="exo_archaeo"/>
    <property type="match status" value="1"/>
</dbReference>
<dbReference type="GO" id="GO:0005886">
    <property type="term" value="C:plasma membrane"/>
    <property type="evidence" value="ECO:0007669"/>
    <property type="project" value="UniProtKB-SubCell"/>
</dbReference>
<evidence type="ECO:0000256" key="2">
    <source>
        <dbReference type="ARBA" id="ARBA00022475"/>
    </source>
</evidence>
<evidence type="ECO:0000256" key="8">
    <source>
        <dbReference type="SAM" id="Phobius"/>
    </source>
</evidence>
<dbReference type="InterPro" id="IPR026392">
    <property type="entry name" value="Exo/Archaeosortase_dom"/>
</dbReference>
<organism evidence="9">
    <name type="scientific">Leucothrix mucor</name>
    <dbReference type="NCBI Taxonomy" id="45248"/>
    <lineage>
        <taxon>Bacteria</taxon>
        <taxon>Pseudomonadati</taxon>
        <taxon>Pseudomonadota</taxon>
        <taxon>Gammaproteobacteria</taxon>
        <taxon>Thiotrichales</taxon>
        <taxon>Thiotrichaceae</taxon>
        <taxon>Leucothrix</taxon>
    </lineage>
</organism>
<sequence length="167" mass="18958">MRLSWFIFILVALFAIELLPSVRELVIDPFTSVIASISAGITQLFDSSVQSQGIVMRSVENNVAVAIKPGCNGVEAMIVLAAAIIAFPASWKSKFYGLFFGFIAIQAMNIIRIISLFYLLQWDKQWFDWAHLYIWQGLIILDALVIFIIWIRTLATKDKHKIEAYID</sequence>
<keyword evidence="4 8" id="KW-0812">Transmembrane</keyword>
<dbReference type="NCBIfam" id="TIGR04177">
    <property type="entry name" value="exosort_XrtH"/>
    <property type="match status" value="1"/>
</dbReference>
<keyword evidence="5 9" id="KW-0378">Hydrolase</keyword>
<name>A0A7V2T1S5_LEUMU</name>
<protein>
    <submittedName>
        <fullName evidence="9">Exosortase H</fullName>
        <ecNumber evidence="9">3.4.22.-</ecNumber>
    </submittedName>
</protein>
<dbReference type="InterPro" id="IPR026441">
    <property type="entry name" value="Exosort_XrtH"/>
</dbReference>
<keyword evidence="2" id="KW-1003">Cell membrane</keyword>
<dbReference type="Pfam" id="PF09721">
    <property type="entry name" value="Exosortase_EpsH"/>
    <property type="match status" value="1"/>
</dbReference>
<keyword evidence="7 8" id="KW-0472">Membrane</keyword>
<accession>A0A7V2T1S5</accession>
<dbReference type="GO" id="GO:0006508">
    <property type="term" value="P:proteolysis"/>
    <property type="evidence" value="ECO:0007669"/>
    <property type="project" value="UniProtKB-KW"/>
</dbReference>
<evidence type="ECO:0000256" key="1">
    <source>
        <dbReference type="ARBA" id="ARBA00004651"/>
    </source>
</evidence>
<evidence type="ECO:0000313" key="9">
    <source>
        <dbReference type="EMBL" id="HFC93085.1"/>
    </source>
</evidence>
<keyword evidence="3" id="KW-0645">Protease</keyword>
<keyword evidence="6 8" id="KW-1133">Transmembrane helix</keyword>
<comment type="caution">
    <text evidence="9">The sequence shown here is derived from an EMBL/GenBank/DDBJ whole genome shotgun (WGS) entry which is preliminary data.</text>
</comment>
<evidence type="ECO:0000256" key="6">
    <source>
        <dbReference type="ARBA" id="ARBA00022989"/>
    </source>
</evidence>
<dbReference type="EMBL" id="DRMS01000366">
    <property type="protein sequence ID" value="HFC93085.1"/>
    <property type="molecule type" value="Genomic_DNA"/>
</dbReference>
<evidence type="ECO:0000256" key="5">
    <source>
        <dbReference type="ARBA" id="ARBA00022801"/>
    </source>
</evidence>
<reference evidence="9" key="1">
    <citation type="journal article" date="2020" name="mSystems">
        <title>Genome- and Community-Level Interaction Insights into Carbon Utilization and Element Cycling Functions of Hydrothermarchaeota in Hydrothermal Sediment.</title>
        <authorList>
            <person name="Zhou Z."/>
            <person name="Liu Y."/>
            <person name="Xu W."/>
            <person name="Pan J."/>
            <person name="Luo Z.H."/>
            <person name="Li M."/>
        </authorList>
    </citation>
    <scope>NUCLEOTIDE SEQUENCE [LARGE SCALE GENOMIC DNA]</scope>
    <source>
        <strain evidence="9">HyVt-493</strain>
    </source>
</reference>
<evidence type="ECO:0000256" key="4">
    <source>
        <dbReference type="ARBA" id="ARBA00022692"/>
    </source>
</evidence>